<keyword evidence="8" id="KW-1185">Reference proteome</keyword>
<reference evidence="7" key="1">
    <citation type="journal article" date="2021" name="Nat. Commun.">
        <title>Genetic determinants of endophytism in the Arabidopsis root mycobiome.</title>
        <authorList>
            <person name="Mesny F."/>
            <person name="Miyauchi S."/>
            <person name="Thiergart T."/>
            <person name="Pickel B."/>
            <person name="Atanasova L."/>
            <person name="Karlsson M."/>
            <person name="Huettel B."/>
            <person name="Barry K.W."/>
            <person name="Haridas S."/>
            <person name="Chen C."/>
            <person name="Bauer D."/>
            <person name="Andreopoulos W."/>
            <person name="Pangilinan J."/>
            <person name="LaButti K."/>
            <person name="Riley R."/>
            <person name="Lipzen A."/>
            <person name="Clum A."/>
            <person name="Drula E."/>
            <person name="Henrissat B."/>
            <person name="Kohler A."/>
            <person name="Grigoriev I.V."/>
            <person name="Martin F.M."/>
            <person name="Hacquard S."/>
        </authorList>
    </citation>
    <scope>NUCLEOTIDE SEQUENCE</scope>
    <source>
        <strain evidence="7">MPI-CAGE-CH-0230</strain>
    </source>
</reference>
<keyword evidence="4 6" id="KW-0472">Membrane</keyword>
<evidence type="ECO:0000313" key="8">
    <source>
        <dbReference type="Proteomes" id="UP000756346"/>
    </source>
</evidence>
<organism evidence="7 8">
    <name type="scientific">Microdochium trichocladiopsis</name>
    <dbReference type="NCBI Taxonomy" id="1682393"/>
    <lineage>
        <taxon>Eukaryota</taxon>
        <taxon>Fungi</taxon>
        <taxon>Dikarya</taxon>
        <taxon>Ascomycota</taxon>
        <taxon>Pezizomycotina</taxon>
        <taxon>Sordariomycetes</taxon>
        <taxon>Xylariomycetidae</taxon>
        <taxon>Xylariales</taxon>
        <taxon>Microdochiaceae</taxon>
        <taxon>Microdochium</taxon>
    </lineage>
</organism>
<keyword evidence="3 6" id="KW-1133">Transmembrane helix</keyword>
<feature type="region of interest" description="Disordered" evidence="5">
    <location>
        <begin position="191"/>
        <end position="210"/>
    </location>
</feature>
<evidence type="ECO:0000256" key="1">
    <source>
        <dbReference type="ARBA" id="ARBA00004141"/>
    </source>
</evidence>
<feature type="transmembrane region" description="Helical" evidence="6">
    <location>
        <begin position="16"/>
        <end position="35"/>
    </location>
</feature>
<evidence type="ECO:0000256" key="2">
    <source>
        <dbReference type="ARBA" id="ARBA00022692"/>
    </source>
</evidence>
<sequence>MPLKAELQPHRTMSKLWAFKLLIGLQVLQSVIYQILTALDPSPLVPSAYLSPVDIGIGIPMMIVNIEMVFFAMFYYYAYTVGPYKLQSGETRALGPLRASLQMLNQGELMAGTLFVLTIKRHARVAAARIGDGHVREPKPEEGSWWMFWQKTKSHRRSAVPKAQGVSDEARRKDSVDSAWSVPIALGEVSGAAEDGRTQRHSQSVIGVAR</sequence>
<proteinExistence type="predicted"/>
<protein>
    <submittedName>
        <fullName evidence="7">Uncharacterized protein</fullName>
    </submittedName>
</protein>
<name>A0A9P8XW51_9PEZI</name>
<dbReference type="GeneID" id="70184850"/>
<gene>
    <name evidence="7" type="ORF">B0I36DRAFT_334105</name>
</gene>
<accession>A0A9P8XW51</accession>
<dbReference type="InterPro" id="IPR005178">
    <property type="entry name" value="Ostalpha/TMEM184C"/>
</dbReference>
<dbReference type="AlphaFoldDB" id="A0A9P8XW51"/>
<evidence type="ECO:0000256" key="5">
    <source>
        <dbReference type="SAM" id="MobiDB-lite"/>
    </source>
</evidence>
<evidence type="ECO:0000256" key="6">
    <source>
        <dbReference type="SAM" id="Phobius"/>
    </source>
</evidence>
<dbReference type="EMBL" id="JAGTJQ010000010">
    <property type="protein sequence ID" value="KAH7021244.1"/>
    <property type="molecule type" value="Genomic_DNA"/>
</dbReference>
<dbReference type="OrthoDB" id="5348404at2759"/>
<dbReference type="Pfam" id="PF03619">
    <property type="entry name" value="Solute_trans_a"/>
    <property type="match status" value="1"/>
</dbReference>
<dbReference type="Proteomes" id="UP000756346">
    <property type="component" value="Unassembled WGS sequence"/>
</dbReference>
<dbReference type="GO" id="GO:0016020">
    <property type="term" value="C:membrane"/>
    <property type="evidence" value="ECO:0007669"/>
    <property type="project" value="UniProtKB-SubCell"/>
</dbReference>
<keyword evidence="2 6" id="KW-0812">Transmembrane</keyword>
<comment type="subcellular location">
    <subcellularLocation>
        <location evidence="1">Membrane</location>
        <topology evidence="1">Multi-pass membrane protein</topology>
    </subcellularLocation>
</comment>
<feature type="transmembrane region" description="Helical" evidence="6">
    <location>
        <begin position="55"/>
        <end position="78"/>
    </location>
</feature>
<feature type="compositionally biased region" description="Polar residues" evidence="5">
    <location>
        <begin position="201"/>
        <end position="210"/>
    </location>
</feature>
<evidence type="ECO:0000256" key="4">
    <source>
        <dbReference type="ARBA" id="ARBA00023136"/>
    </source>
</evidence>
<evidence type="ECO:0000256" key="3">
    <source>
        <dbReference type="ARBA" id="ARBA00022989"/>
    </source>
</evidence>
<comment type="caution">
    <text evidence="7">The sequence shown here is derived from an EMBL/GenBank/DDBJ whole genome shotgun (WGS) entry which is preliminary data.</text>
</comment>
<evidence type="ECO:0000313" key="7">
    <source>
        <dbReference type="EMBL" id="KAH7021244.1"/>
    </source>
</evidence>
<dbReference type="RefSeq" id="XP_046007445.1">
    <property type="nucleotide sequence ID" value="XM_046155304.1"/>
</dbReference>